<keyword evidence="3" id="KW-1185">Reference proteome</keyword>
<proteinExistence type="predicted"/>
<dbReference type="RefSeq" id="WP_207987800.1">
    <property type="nucleotide sequence ID" value="NZ_CP071794.1"/>
</dbReference>
<feature type="transmembrane region" description="Helical" evidence="1">
    <location>
        <begin position="57"/>
        <end position="78"/>
    </location>
</feature>
<evidence type="ECO:0000313" key="3">
    <source>
        <dbReference type="Proteomes" id="UP000663923"/>
    </source>
</evidence>
<name>A0ABX7T4B9_9SPHN</name>
<evidence type="ECO:0000313" key="2">
    <source>
        <dbReference type="EMBL" id="QTD55976.1"/>
    </source>
</evidence>
<dbReference type="GO" id="GO:0016787">
    <property type="term" value="F:hydrolase activity"/>
    <property type="evidence" value="ECO:0007669"/>
    <property type="project" value="UniProtKB-KW"/>
</dbReference>
<gene>
    <name evidence="2" type="ORF">J4G78_17650</name>
</gene>
<dbReference type="Proteomes" id="UP000663923">
    <property type="component" value="Chromosome"/>
</dbReference>
<protein>
    <submittedName>
        <fullName evidence="2">Metal-dependent hydrolase</fullName>
    </submittedName>
</protein>
<keyword evidence="1" id="KW-0472">Membrane</keyword>
<sequence>MDNLTHSLAGAVLGQLGLKKKTGLGMATLIIAANIPDIDAIATLLDGVQHLAIRRGITHGPIAMVILPLLLTGTMILFDGWQTKRGKRPADRLPIHRGWLLALAYIGCLSHPALDWLNSYGIRLLEPFSSQWFYGDSIFIIDIWIWAALITGVWISRRREKKGRDDWQRPAWVSFAAICAYIFANGLITGKAEDEATKTVQYIYQLEPTLVVANPVPITFWKREILWRFELIDKSGTGALVGSGNYSLLEGASLDEGRNHSTALSLNRKIDDGGPILNGHRARTSGAANIHLDYLKSSNQDVDAFLFWSRMPLIGWRFEDDRSKNGYEFVIKDQRFDSPLVADRFSVEAYIDEQTVRRLRAEIVKSHE</sequence>
<keyword evidence="1" id="KW-1133">Transmembrane helix</keyword>
<dbReference type="PANTHER" id="PTHR40031">
    <property type="entry name" value="HYPOTHETICAL MEMBRANE SPANNING PROTEIN"/>
    <property type="match status" value="1"/>
</dbReference>
<organism evidence="2 3">
    <name type="scientific">Parasphingorhabdus cellanae</name>
    <dbReference type="NCBI Taxonomy" id="2806553"/>
    <lineage>
        <taxon>Bacteria</taxon>
        <taxon>Pseudomonadati</taxon>
        <taxon>Pseudomonadota</taxon>
        <taxon>Alphaproteobacteria</taxon>
        <taxon>Sphingomonadales</taxon>
        <taxon>Sphingomonadaceae</taxon>
        <taxon>Parasphingorhabdus</taxon>
    </lineage>
</organism>
<feature type="transmembrane region" description="Helical" evidence="1">
    <location>
        <begin position="137"/>
        <end position="155"/>
    </location>
</feature>
<reference evidence="2 3" key="1">
    <citation type="submission" date="2021-03" db="EMBL/GenBank/DDBJ databases">
        <title>Complete genome of Parasphingorhabdus_sp.JHSY0214.</title>
        <authorList>
            <person name="Yoo J.H."/>
            <person name="Bae J.W."/>
        </authorList>
    </citation>
    <scope>NUCLEOTIDE SEQUENCE [LARGE SCALE GENOMIC DNA]</scope>
    <source>
        <strain evidence="2 3">JHSY0214</strain>
    </source>
</reference>
<keyword evidence="1" id="KW-0812">Transmembrane</keyword>
<dbReference type="Pfam" id="PF04307">
    <property type="entry name" value="YdjM"/>
    <property type="match status" value="1"/>
</dbReference>
<feature type="transmembrane region" description="Helical" evidence="1">
    <location>
        <begin position="99"/>
        <end position="117"/>
    </location>
</feature>
<keyword evidence="2" id="KW-0378">Hydrolase</keyword>
<feature type="transmembrane region" description="Helical" evidence="1">
    <location>
        <begin position="167"/>
        <end position="188"/>
    </location>
</feature>
<dbReference type="InterPro" id="IPR007404">
    <property type="entry name" value="YdjM-like"/>
</dbReference>
<dbReference type="PANTHER" id="PTHR40031:SF1">
    <property type="entry name" value="MEMBRANE-BOUND METAL-DEPENDENT HYDROLASE"/>
    <property type="match status" value="1"/>
</dbReference>
<dbReference type="EMBL" id="CP071794">
    <property type="protein sequence ID" value="QTD55976.1"/>
    <property type="molecule type" value="Genomic_DNA"/>
</dbReference>
<accession>A0ABX7T4B9</accession>
<dbReference type="InterPro" id="IPR053170">
    <property type="entry name" value="Transcription_regulator"/>
</dbReference>
<evidence type="ECO:0000256" key="1">
    <source>
        <dbReference type="SAM" id="Phobius"/>
    </source>
</evidence>